<dbReference type="InterPro" id="IPR016040">
    <property type="entry name" value="NAD(P)-bd_dom"/>
</dbReference>
<sequence length="237" mass="24276">VLVVGATGATGRRVVAQLRAKGFAVRAGSRDVKKASSLGLAASGAELVQLDVLDPSSIAAAMSGVSAVVCATGFTPSFNIKRDNPAKVDHEGTDNLVAAATAPGSDVKKFVLVTSLLTNAKAAGQKDNDNYKFLNALGGVLDEKLAAELNLRASGLDYTVVRPGGLSNEPESAVGNVIVRGEDTTFGLESDPGREISRDTVAAVCVQALLSDKASKRVVEIVASPDAPASAPETWFA</sequence>
<feature type="non-terminal residue" evidence="2">
    <location>
        <position position="1"/>
    </location>
</feature>
<feature type="non-terminal residue" evidence="2">
    <location>
        <position position="237"/>
    </location>
</feature>
<name>C1MM00_MICPC</name>
<evidence type="ECO:0000313" key="3">
    <source>
        <dbReference type="Proteomes" id="UP000001876"/>
    </source>
</evidence>
<dbReference type="eggNOG" id="KOG1203">
    <property type="taxonomic scope" value="Eukaryota"/>
</dbReference>
<dbReference type="GeneID" id="9682292"/>
<dbReference type="OrthoDB" id="419598at2759"/>
<dbReference type="PANTHER" id="PTHR15020">
    <property type="entry name" value="FLAVIN REDUCTASE-RELATED"/>
    <property type="match status" value="1"/>
</dbReference>
<accession>C1MM00</accession>
<dbReference type="CDD" id="cd05243">
    <property type="entry name" value="SDR_a5"/>
    <property type="match status" value="1"/>
</dbReference>
<feature type="domain" description="NAD(P)-binding" evidence="1">
    <location>
        <begin position="5"/>
        <end position="210"/>
    </location>
</feature>
<dbReference type="SUPFAM" id="SSF51735">
    <property type="entry name" value="NAD(P)-binding Rossmann-fold domains"/>
    <property type="match status" value="1"/>
</dbReference>
<organism evidence="3">
    <name type="scientific">Micromonas pusilla (strain CCMP1545)</name>
    <name type="common">Picoplanktonic green alga</name>
    <dbReference type="NCBI Taxonomy" id="564608"/>
    <lineage>
        <taxon>Eukaryota</taxon>
        <taxon>Viridiplantae</taxon>
        <taxon>Chlorophyta</taxon>
        <taxon>Mamiellophyceae</taxon>
        <taxon>Mamiellales</taxon>
        <taxon>Mamiellaceae</taxon>
        <taxon>Micromonas</taxon>
    </lineage>
</organism>
<dbReference type="Gene3D" id="3.40.50.720">
    <property type="entry name" value="NAD(P)-binding Rossmann-like Domain"/>
    <property type="match status" value="1"/>
</dbReference>
<dbReference type="EMBL" id="GG663737">
    <property type="protein sequence ID" value="EEH58498.1"/>
    <property type="molecule type" value="Genomic_DNA"/>
</dbReference>
<dbReference type="Pfam" id="PF13460">
    <property type="entry name" value="NAD_binding_10"/>
    <property type="match status" value="1"/>
</dbReference>
<reference evidence="2 3" key="1">
    <citation type="journal article" date="2009" name="Science">
        <title>Green evolution and dynamic adaptations revealed by genomes of the marine picoeukaryotes Micromonas.</title>
        <authorList>
            <person name="Worden A.Z."/>
            <person name="Lee J.H."/>
            <person name="Mock T."/>
            <person name="Rouze P."/>
            <person name="Simmons M.P."/>
            <person name="Aerts A.L."/>
            <person name="Allen A.E."/>
            <person name="Cuvelier M.L."/>
            <person name="Derelle E."/>
            <person name="Everett M.V."/>
            <person name="Foulon E."/>
            <person name="Grimwood J."/>
            <person name="Gundlach H."/>
            <person name="Henrissat B."/>
            <person name="Napoli C."/>
            <person name="McDonald S.M."/>
            <person name="Parker M.S."/>
            <person name="Rombauts S."/>
            <person name="Salamov A."/>
            <person name="Von Dassow P."/>
            <person name="Badger J.H."/>
            <person name="Coutinho P.M."/>
            <person name="Demir E."/>
            <person name="Dubchak I."/>
            <person name="Gentemann C."/>
            <person name="Eikrem W."/>
            <person name="Gready J.E."/>
            <person name="John U."/>
            <person name="Lanier W."/>
            <person name="Lindquist E.A."/>
            <person name="Lucas S."/>
            <person name="Mayer K.F."/>
            <person name="Moreau H."/>
            <person name="Not F."/>
            <person name="Otillar R."/>
            <person name="Panaud O."/>
            <person name="Pangilinan J."/>
            <person name="Paulsen I."/>
            <person name="Piegu B."/>
            <person name="Poliakov A."/>
            <person name="Robbens S."/>
            <person name="Schmutz J."/>
            <person name="Toulza E."/>
            <person name="Wyss T."/>
            <person name="Zelensky A."/>
            <person name="Zhou K."/>
            <person name="Armbrust E.V."/>
            <person name="Bhattacharya D."/>
            <person name="Goodenough U.W."/>
            <person name="Van de Peer Y."/>
            <person name="Grigoriev I.V."/>
        </authorList>
    </citation>
    <scope>NUCLEOTIDE SEQUENCE [LARGE SCALE GENOMIC DNA]</scope>
    <source>
        <strain evidence="2 3">CCMP1545</strain>
    </source>
</reference>
<proteinExistence type="predicted"/>
<dbReference type="KEGG" id="mpp:MICPUCDRAFT_6330"/>
<dbReference type="Proteomes" id="UP000001876">
    <property type="component" value="Unassembled WGS sequence"/>
</dbReference>
<gene>
    <name evidence="2" type="ORF">MICPUCDRAFT_6330</name>
</gene>
<evidence type="ECO:0000259" key="1">
    <source>
        <dbReference type="Pfam" id="PF13460"/>
    </source>
</evidence>
<dbReference type="OMA" id="PYYVAKH"/>
<protein>
    <submittedName>
        <fullName evidence="2">Predicted protein</fullName>
    </submittedName>
</protein>
<dbReference type="RefSeq" id="XP_003056853.1">
    <property type="nucleotide sequence ID" value="XM_003056807.2"/>
</dbReference>
<dbReference type="PANTHER" id="PTHR15020:SF11">
    <property type="entry name" value="OS06G0360300 PROTEIN"/>
    <property type="match status" value="1"/>
</dbReference>
<dbReference type="AlphaFoldDB" id="C1MM00"/>
<evidence type="ECO:0000313" key="2">
    <source>
        <dbReference type="EMBL" id="EEH58498.1"/>
    </source>
</evidence>
<dbReference type="STRING" id="564608.C1MM00"/>
<keyword evidence="3" id="KW-1185">Reference proteome</keyword>
<dbReference type="InterPro" id="IPR036291">
    <property type="entry name" value="NAD(P)-bd_dom_sf"/>
</dbReference>